<accession>M2SFB7</accession>
<dbReference type="Proteomes" id="UP000011717">
    <property type="component" value="Unassembled WGS sequence"/>
</dbReference>
<dbReference type="PANTHER" id="PTHR30399">
    <property type="entry name" value="UNCHARACTERIZED PROTEIN YGJP"/>
    <property type="match status" value="1"/>
</dbReference>
<protein>
    <recommendedName>
        <fullName evidence="2">YgjP-like metallopeptidase domain-containing protein</fullName>
    </recommendedName>
</protein>
<dbReference type="InterPro" id="IPR002725">
    <property type="entry name" value="YgjP-like_metallopeptidase"/>
</dbReference>
<dbReference type="CDD" id="cd07344">
    <property type="entry name" value="M48_yhfN_like"/>
    <property type="match status" value="1"/>
</dbReference>
<organism evidence="3 4">
    <name type="scientific">Pacificimonas flava</name>
    <dbReference type="NCBI Taxonomy" id="1234595"/>
    <lineage>
        <taxon>Bacteria</taxon>
        <taxon>Pseudomonadati</taxon>
        <taxon>Pseudomonadota</taxon>
        <taxon>Alphaproteobacteria</taxon>
        <taxon>Sphingomonadales</taxon>
        <taxon>Sphingosinicellaceae</taxon>
        <taxon>Pacificimonas</taxon>
    </lineage>
</organism>
<dbReference type="PANTHER" id="PTHR30399:SF1">
    <property type="entry name" value="UTP PYROPHOSPHATASE"/>
    <property type="match status" value="1"/>
</dbReference>
<evidence type="ECO:0000313" key="3">
    <source>
        <dbReference type="EMBL" id="EMD84060.1"/>
    </source>
</evidence>
<evidence type="ECO:0000259" key="2">
    <source>
        <dbReference type="Pfam" id="PF01863"/>
    </source>
</evidence>
<dbReference type="Gene3D" id="3.30.2010.10">
    <property type="entry name" value="Metalloproteases ('zincins'), catalytic domain"/>
    <property type="match status" value="1"/>
</dbReference>
<dbReference type="OrthoDB" id="9795402at2"/>
<feature type="region of interest" description="Disordered" evidence="1">
    <location>
        <begin position="1"/>
        <end position="21"/>
    </location>
</feature>
<dbReference type="Pfam" id="PF01863">
    <property type="entry name" value="YgjP-like"/>
    <property type="match status" value="1"/>
</dbReference>
<dbReference type="AlphaFoldDB" id="M2SFB7"/>
<dbReference type="InterPro" id="IPR053136">
    <property type="entry name" value="UTP_pyrophosphatase-like"/>
</dbReference>
<reference evidence="3 4" key="1">
    <citation type="journal article" date="2013" name="Genome Announc.">
        <title>Draft Genome Sequence of Strain JLT2015T, Belonging to the Family Sphingomonadaceae of the Alphaproteobacteria.</title>
        <authorList>
            <person name="Tang K."/>
            <person name="Liu K."/>
            <person name="Li S."/>
            <person name="Jiao N."/>
        </authorList>
    </citation>
    <scope>NUCLEOTIDE SEQUENCE [LARGE SCALE GENOMIC DNA]</scope>
    <source>
        <strain evidence="3 4">JLT2015</strain>
    </source>
</reference>
<proteinExistence type="predicted"/>
<dbReference type="EMBL" id="AMRV01000002">
    <property type="protein sequence ID" value="EMD84060.1"/>
    <property type="molecule type" value="Genomic_DNA"/>
</dbReference>
<evidence type="ECO:0000313" key="4">
    <source>
        <dbReference type="Proteomes" id="UP000011717"/>
    </source>
</evidence>
<gene>
    <name evidence="3" type="ORF">C725_1032</name>
</gene>
<keyword evidence="4" id="KW-1185">Reference proteome</keyword>
<sequence length="252" mass="28164">MRLRRGGASAGRGRAEPSGPATLRLAGREVPLEVRRSARARRLTLTADASRGVIRLTLPPRASARTAERFLTSRMDWLAERARRFPQPCPLVDGARIPYRGKTLLCRWRADAARAPRLAEETLTVGGPAEFMNDRIVRWLKREARAALRGDCEEIGARGGIETDGLRVTVRDTRRQWGSCAPDGRLSFSWRLILAPDFVRRSVAAHELAHLRHRHHGPTFHAEAERLLGASHAPADAWLRANGALLHWIGRQ</sequence>
<dbReference type="PATRIC" id="fig|1234595.3.peg.1033"/>
<evidence type="ECO:0000256" key="1">
    <source>
        <dbReference type="SAM" id="MobiDB-lite"/>
    </source>
</evidence>
<name>M2SFB7_9SPHN</name>
<dbReference type="RefSeq" id="WP_008600588.1">
    <property type="nucleotide sequence ID" value="NZ_AMRV01000002.1"/>
</dbReference>
<feature type="domain" description="YgjP-like metallopeptidase" evidence="2">
    <location>
        <begin position="42"/>
        <end position="240"/>
    </location>
</feature>
<comment type="caution">
    <text evidence="3">The sequence shown here is derived from an EMBL/GenBank/DDBJ whole genome shotgun (WGS) entry which is preliminary data.</text>
</comment>